<accession>A0ABY6Z456</accession>
<sequence length="48" mass="5377">MYKRVARWPGGPVARRTGEPENRRTGEPENRRTSELGIGYFQSVLGGS</sequence>
<reference evidence="2" key="1">
    <citation type="submission" date="2022-08" db="EMBL/GenBank/DDBJ databases">
        <title>Alicyclobacillus dauci DSM2870, complete genome.</title>
        <authorList>
            <person name="Wang Q."/>
            <person name="Cai R."/>
            <person name="Wang Z."/>
        </authorList>
    </citation>
    <scope>NUCLEOTIDE SEQUENCE</scope>
    <source>
        <strain evidence="2">DSM 28700</strain>
    </source>
</reference>
<dbReference type="EMBL" id="CP104064">
    <property type="protein sequence ID" value="WAH37673.1"/>
    <property type="molecule type" value="Genomic_DNA"/>
</dbReference>
<gene>
    <name evidence="2" type="ORF">NZD86_03940</name>
</gene>
<keyword evidence="3" id="KW-1185">Reference proteome</keyword>
<protein>
    <submittedName>
        <fullName evidence="2">Uncharacterized protein</fullName>
    </submittedName>
</protein>
<feature type="region of interest" description="Disordered" evidence="1">
    <location>
        <begin position="1"/>
        <end position="39"/>
    </location>
</feature>
<dbReference type="Proteomes" id="UP001164803">
    <property type="component" value="Chromosome"/>
</dbReference>
<evidence type="ECO:0000313" key="3">
    <source>
        <dbReference type="Proteomes" id="UP001164803"/>
    </source>
</evidence>
<dbReference type="RefSeq" id="WP_268045189.1">
    <property type="nucleotide sequence ID" value="NZ_CP104064.1"/>
</dbReference>
<evidence type="ECO:0000256" key="1">
    <source>
        <dbReference type="SAM" id="MobiDB-lite"/>
    </source>
</evidence>
<proteinExistence type="predicted"/>
<evidence type="ECO:0000313" key="2">
    <source>
        <dbReference type="EMBL" id="WAH37673.1"/>
    </source>
</evidence>
<organism evidence="2 3">
    <name type="scientific">Alicyclobacillus dauci</name>
    <dbReference type="NCBI Taxonomy" id="1475485"/>
    <lineage>
        <taxon>Bacteria</taxon>
        <taxon>Bacillati</taxon>
        <taxon>Bacillota</taxon>
        <taxon>Bacilli</taxon>
        <taxon>Bacillales</taxon>
        <taxon>Alicyclobacillaceae</taxon>
        <taxon>Alicyclobacillus</taxon>
    </lineage>
</organism>
<name>A0ABY6Z456_9BACL</name>
<feature type="compositionally biased region" description="Basic and acidic residues" evidence="1">
    <location>
        <begin position="16"/>
        <end position="34"/>
    </location>
</feature>